<feature type="region of interest" description="Disordered" evidence="4">
    <location>
        <begin position="357"/>
        <end position="384"/>
    </location>
</feature>
<keyword evidence="1" id="KW-0238">DNA-binding</keyword>
<gene>
    <name evidence="6" type="ORF">MGL_2291</name>
</gene>
<dbReference type="PROSITE" id="PS50888">
    <property type="entry name" value="BHLH"/>
    <property type="match status" value="1"/>
</dbReference>
<evidence type="ECO:0000256" key="3">
    <source>
        <dbReference type="SAM" id="Coils"/>
    </source>
</evidence>
<dbReference type="OMA" id="SMDPNLT"/>
<dbReference type="GO" id="GO:0045944">
    <property type="term" value="P:positive regulation of transcription by RNA polymerase II"/>
    <property type="evidence" value="ECO:0007669"/>
    <property type="project" value="TreeGrafter"/>
</dbReference>
<evidence type="ECO:0000256" key="1">
    <source>
        <dbReference type="ARBA" id="ARBA00023125"/>
    </source>
</evidence>
<feature type="region of interest" description="Disordered" evidence="4">
    <location>
        <begin position="199"/>
        <end position="235"/>
    </location>
</feature>
<feature type="region of interest" description="Disordered" evidence="4">
    <location>
        <begin position="1"/>
        <end position="137"/>
    </location>
</feature>
<keyword evidence="2" id="KW-0539">Nucleus</keyword>
<dbReference type="GO" id="GO:0003677">
    <property type="term" value="F:DNA binding"/>
    <property type="evidence" value="ECO:0007669"/>
    <property type="project" value="UniProtKB-KW"/>
</dbReference>
<dbReference type="SUPFAM" id="SSF47459">
    <property type="entry name" value="HLH, helix-loop-helix DNA-binding domain"/>
    <property type="match status" value="1"/>
</dbReference>
<dbReference type="GO" id="GO:0003700">
    <property type="term" value="F:DNA-binding transcription factor activity"/>
    <property type="evidence" value="ECO:0007669"/>
    <property type="project" value="TreeGrafter"/>
</dbReference>
<evidence type="ECO:0000256" key="4">
    <source>
        <dbReference type="SAM" id="MobiDB-lite"/>
    </source>
</evidence>
<evidence type="ECO:0000313" key="6">
    <source>
        <dbReference type="EMBL" id="EDP43281.1"/>
    </source>
</evidence>
<dbReference type="GO" id="GO:0090575">
    <property type="term" value="C:RNA polymerase II transcription regulator complex"/>
    <property type="evidence" value="ECO:0007669"/>
    <property type="project" value="TreeGrafter"/>
</dbReference>
<comment type="caution">
    <text evidence="6">The sequence shown here is derived from an EMBL/GenBank/DDBJ whole genome shotgun (WGS) entry which is preliminary data.</text>
</comment>
<dbReference type="GO" id="GO:0046983">
    <property type="term" value="F:protein dimerization activity"/>
    <property type="evidence" value="ECO:0007669"/>
    <property type="project" value="InterPro"/>
</dbReference>
<dbReference type="RefSeq" id="XP_001730495.1">
    <property type="nucleotide sequence ID" value="XM_001730443.1"/>
</dbReference>
<evidence type="ECO:0000313" key="7">
    <source>
        <dbReference type="Proteomes" id="UP000008837"/>
    </source>
</evidence>
<evidence type="ECO:0000259" key="5">
    <source>
        <dbReference type="PROSITE" id="PS50888"/>
    </source>
</evidence>
<dbReference type="InterPro" id="IPR011598">
    <property type="entry name" value="bHLH_dom"/>
</dbReference>
<dbReference type="KEGG" id="mgl:MGL_2291"/>
<dbReference type="STRING" id="425265.A8Q318"/>
<organism evidence="6 7">
    <name type="scientific">Malassezia globosa (strain ATCC MYA-4612 / CBS 7966)</name>
    <name type="common">Dandruff-associated fungus</name>
    <dbReference type="NCBI Taxonomy" id="425265"/>
    <lineage>
        <taxon>Eukaryota</taxon>
        <taxon>Fungi</taxon>
        <taxon>Dikarya</taxon>
        <taxon>Basidiomycota</taxon>
        <taxon>Ustilaginomycotina</taxon>
        <taxon>Malasseziomycetes</taxon>
        <taxon>Malasseziales</taxon>
        <taxon>Malasseziaceae</taxon>
        <taxon>Malassezia</taxon>
    </lineage>
</organism>
<dbReference type="InParanoid" id="A8Q318"/>
<keyword evidence="3" id="KW-0175">Coiled coil</keyword>
<dbReference type="Pfam" id="PF00010">
    <property type="entry name" value="HLH"/>
    <property type="match status" value="1"/>
</dbReference>
<dbReference type="PANTHER" id="PTHR10328:SF15">
    <property type="entry name" value="BHLH TRANSCRIPTION FACTOR"/>
    <property type="match status" value="1"/>
</dbReference>
<name>A8Q318_MALGO</name>
<dbReference type="Gene3D" id="4.10.280.10">
    <property type="entry name" value="Helix-loop-helix DNA-binding domain"/>
    <property type="match status" value="1"/>
</dbReference>
<accession>A8Q318</accession>
<feature type="compositionally biased region" description="Polar residues" evidence="4">
    <location>
        <begin position="1"/>
        <end position="23"/>
    </location>
</feature>
<feature type="coiled-coil region" evidence="3">
    <location>
        <begin position="280"/>
        <end position="307"/>
    </location>
</feature>
<evidence type="ECO:0000256" key="2">
    <source>
        <dbReference type="ARBA" id="ARBA00023242"/>
    </source>
</evidence>
<dbReference type="SMART" id="SM00353">
    <property type="entry name" value="HLH"/>
    <property type="match status" value="1"/>
</dbReference>
<dbReference type="PANTHER" id="PTHR10328">
    <property type="entry name" value="PROTEIN MAX MYC-ASSOCIATED FACTOR X"/>
    <property type="match status" value="1"/>
</dbReference>
<sequence length="498" mass="53259">MSENALGFVSSSVPGRGSDQPSGIVSLDPLHSSQRPSPYPMHSSSGKGEGGSSSDLTFQSNPPPAAYAPASDEKKGMNDANSHSSSMDPNLTGARRSEGTQPGYPTMRQEQPPYRLDLLPTDPNLESNAPALHGDATEQDNVARAFPFLSNTMAGQDNDGRATIFPPNFSSVGSTATQDAAGAGALGYKKATDASEGADASSAFHSKSGRETSYDTLSPPEKKETPYSRSPSLRVTHKIAERKRRKEMKDLFDELKEFVPVDRGPKTSKGDILTKAVLQFQTLHREREQLIEALEAAHHELNQLRQMTGNADHASTGLSHHVYPHASAAAAPYLSRPPALAPPSRLPGSFLHGAQDQHLSRARGENKGDAPSHAAGVSMAPSPARTGEAFLSDLRLDRLRQPEEAVHANFKQLDHSPGVLDQSLGATTRSFQPESYQTGLVSSDLAEHQDNSMNTDASTAHAGRPVARDQPFSTAPRYVPRTDGDLIPDSTPGDATHM</sequence>
<protein>
    <recommendedName>
        <fullName evidence="5">BHLH domain-containing protein</fullName>
    </recommendedName>
</protein>
<reference evidence="6 7" key="1">
    <citation type="journal article" date="2007" name="Proc. Natl. Acad. Sci. U.S.A.">
        <title>Dandruff-associated Malassezia genomes reveal convergent and divergent virulence traits shared with plant and human fungal pathogens.</title>
        <authorList>
            <person name="Xu J."/>
            <person name="Saunders C.W."/>
            <person name="Hu P."/>
            <person name="Grant R.A."/>
            <person name="Boekhout T."/>
            <person name="Kuramae E.E."/>
            <person name="Kronstad J.W."/>
            <person name="Deangelis Y.M."/>
            <person name="Reeder N.L."/>
            <person name="Johnstone K.R."/>
            <person name="Leland M."/>
            <person name="Fieno A.M."/>
            <person name="Begley W.M."/>
            <person name="Sun Y."/>
            <person name="Lacey M.P."/>
            <person name="Chaudhary T."/>
            <person name="Keough T."/>
            <person name="Chu L."/>
            <person name="Sears R."/>
            <person name="Yuan B."/>
            <person name="Dawson T.L.Jr."/>
        </authorList>
    </citation>
    <scope>NUCLEOTIDE SEQUENCE [LARGE SCALE GENOMIC DNA]</scope>
    <source>
        <strain evidence="7">ATCC MYA-4612 / CBS 7966</strain>
    </source>
</reference>
<feature type="region of interest" description="Disordered" evidence="4">
    <location>
        <begin position="448"/>
        <end position="498"/>
    </location>
</feature>
<dbReference type="Proteomes" id="UP000008837">
    <property type="component" value="Unassembled WGS sequence"/>
</dbReference>
<proteinExistence type="predicted"/>
<dbReference type="OrthoDB" id="8964853at2759"/>
<dbReference type="VEuPathDB" id="FungiDB:MGL_2291"/>
<keyword evidence="7" id="KW-1185">Reference proteome</keyword>
<dbReference type="InterPro" id="IPR036638">
    <property type="entry name" value="HLH_DNA-bd_sf"/>
</dbReference>
<feature type="domain" description="BHLH" evidence="5">
    <location>
        <begin position="232"/>
        <end position="283"/>
    </location>
</feature>
<dbReference type="EMBL" id="AAYY01000008">
    <property type="protein sequence ID" value="EDP43281.1"/>
    <property type="molecule type" value="Genomic_DNA"/>
</dbReference>
<dbReference type="GeneID" id="5854802"/>
<dbReference type="AlphaFoldDB" id="A8Q318"/>
<feature type="compositionally biased region" description="Basic and acidic residues" evidence="4">
    <location>
        <begin position="358"/>
        <end position="370"/>
    </location>
</feature>
<feature type="compositionally biased region" description="Polar residues" evidence="4">
    <location>
        <begin position="79"/>
        <end position="89"/>
    </location>
</feature>